<dbReference type="InterPro" id="IPR004358">
    <property type="entry name" value="Sig_transdc_His_kin-like_C"/>
</dbReference>
<comment type="caution">
    <text evidence="12">The sequence shown here is derived from an EMBL/GenBank/DDBJ whole genome shotgun (WGS) entry which is preliminary data.</text>
</comment>
<keyword evidence="10" id="KW-1133">Transmembrane helix</keyword>
<evidence type="ECO:0000256" key="7">
    <source>
        <dbReference type="ARBA" id="ARBA00022840"/>
    </source>
</evidence>
<keyword evidence="13" id="KW-1185">Reference proteome</keyword>
<dbReference type="GO" id="GO:0016301">
    <property type="term" value="F:kinase activity"/>
    <property type="evidence" value="ECO:0007669"/>
    <property type="project" value="UniProtKB-KW"/>
</dbReference>
<dbReference type="PROSITE" id="PS50109">
    <property type="entry name" value="HIS_KIN"/>
    <property type="match status" value="1"/>
</dbReference>
<evidence type="ECO:0000256" key="2">
    <source>
        <dbReference type="ARBA" id="ARBA00012438"/>
    </source>
</evidence>
<proteinExistence type="predicted"/>
<dbReference type="CDD" id="cd00082">
    <property type="entry name" value="HisKA"/>
    <property type="match status" value="1"/>
</dbReference>
<dbReference type="InterPro" id="IPR003661">
    <property type="entry name" value="HisK_dim/P_dom"/>
</dbReference>
<keyword evidence="7" id="KW-0067">ATP-binding</keyword>
<gene>
    <name evidence="12" type="ORF">MAF45_01135</name>
</gene>
<keyword evidence="3" id="KW-0597">Phosphoprotein</keyword>
<dbReference type="SUPFAM" id="SSF47384">
    <property type="entry name" value="Homodimeric domain of signal transducing histidine kinase"/>
    <property type="match status" value="1"/>
</dbReference>
<keyword evidence="9" id="KW-0175">Coiled coil</keyword>
<keyword evidence="5" id="KW-0547">Nucleotide-binding</keyword>
<dbReference type="Proteomes" id="UP001297600">
    <property type="component" value="Unassembled WGS sequence"/>
</dbReference>
<dbReference type="SMART" id="SM00387">
    <property type="entry name" value="HATPase_c"/>
    <property type="match status" value="1"/>
</dbReference>
<evidence type="ECO:0000256" key="1">
    <source>
        <dbReference type="ARBA" id="ARBA00000085"/>
    </source>
</evidence>
<feature type="domain" description="Histidine kinase" evidence="11">
    <location>
        <begin position="372"/>
        <end position="585"/>
    </location>
</feature>
<sequence length="588" mass="64961">MRRAWRAILLWGPLLLGCTASLGSEVLRIGFAEDEIPQEAQPFVKKTFDSLGRLLAPDYRLEIHPYASRDLLGAVSRNQVELFLSSSTLYRQSSLSGTRDVAVLMPAGSVNPNRLEGSVFLTPLGTGASDELLSKKGLRFLTSGKLSGTALMSANLELQRMRQKEKLSEATANEASPAQALRRLQAGEADVLVLPACTLERASERGGFDARDLVVLRPKQDQNLSCLHSTELFPGLTLATMPTLDYQAYNRILSALLSLKSEGSKRLWVIGANFSAVDSALHELDSDPWASYRKPTVKSLIAHYWPWLAGVLGFAFFLLCNMVLLGRLVKQRTRQLEDALQEQKALRGEADKIRNRLDKMKRLQTIGQMASLFAHELRQPLNALNCYAYGIEKAIRRKIQQPDRDIEEGIAAVNTQIQKASAIVEKVRNYVRSQSSREDAHSFADILERSAANFKTTSAGSIPIRLLFENRDQTVIRCDPMEMELVVINLLRNSAQAQAGAGNPWIELRLQGGKTVILTVTDGGRALSDEEFRAIAALGESTKPEGLGLGLPIVCSLVEEHRGKVFFERTKSRSLEVRIELPPADTGA</sequence>
<feature type="transmembrane region" description="Helical" evidence="10">
    <location>
        <begin position="304"/>
        <end position="325"/>
    </location>
</feature>
<protein>
    <recommendedName>
        <fullName evidence="2">histidine kinase</fullName>
        <ecNumber evidence="2">2.7.13.3</ecNumber>
    </recommendedName>
</protein>
<keyword evidence="4" id="KW-0808">Transferase</keyword>
<evidence type="ECO:0000256" key="4">
    <source>
        <dbReference type="ARBA" id="ARBA00022679"/>
    </source>
</evidence>
<evidence type="ECO:0000313" key="12">
    <source>
        <dbReference type="EMBL" id="MCG5030058.1"/>
    </source>
</evidence>
<feature type="coiled-coil region" evidence="9">
    <location>
        <begin position="329"/>
        <end position="363"/>
    </location>
</feature>
<evidence type="ECO:0000256" key="5">
    <source>
        <dbReference type="ARBA" id="ARBA00022741"/>
    </source>
</evidence>
<evidence type="ECO:0000313" key="13">
    <source>
        <dbReference type="Proteomes" id="UP001297600"/>
    </source>
</evidence>
<evidence type="ECO:0000259" key="11">
    <source>
        <dbReference type="PROSITE" id="PS50109"/>
    </source>
</evidence>
<dbReference type="InterPro" id="IPR003594">
    <property type="entry name" value="HATPase_dom"/>
</dbReference>
<dbReference type="SUPFAM" id="SSF55874">
    <property type="entry name" value="ATPase domain of HSP90 chaperone/DNA topoisomerase II/histidine kinase"/>
    <property type="match status" value="1"/>
</dbReference>
<dbReference type="InterPro" id="IPR036097">
    <property type="entry name" value="HisK_dim/P_sf"/>
</dbReference>
<keyword evidence="10" id="KW-0472">Membrane</keyword>
<dbReference type="PROSITE" id="PS51257">
    <property type="entry name" value="PROKAR_LIPOPROTEIN"/>
    <property type="match status" value="1"/>
</dbReference>
<dbReference type="Gene3D" id="3.30.565.10">
    <property type="entry name" value="Histidine kinase-like ATPase, C-terminal domain"/>
    <property type="match status" value="1"/>
</dbReference>
<keyword evidence="6 12" id="KW-0418">Kinase</keyword>
<evidence type="ECO:0000256" key="10">
    <source>
        <dbReference type="SAM" id="Phobius"/>
    </source>
</evidence>
<dbReference type="EMBL" id="JAKNCT010000001">
    <property type="protein sequence ID" value="MCG5030058.1"/>
    <property type="molecule type" value="Genomic_DNA"/>
</dbReference>
<dbReference type="Gene3D" id="1.10.287.130">
    <property type="match status" value="1"/>
</dbReference>
<dbReference type="InterPro" id="IPR005467">
    <property type="entry name" value="His_kinase_dom"/>
</dbReference>
<dbReference type="EC" id="2.7.13.3" evidence="2"/>
<keyword evidence="8" id="KW-0902">Two-component regulatory system</keyword>
<keyword evidence="10" id="KW-0812">Transmembrane</keyword>
<evidence type="ECO:0000256" key="9">
    <source>
        <dbReference type="SAM" id="Coils"/>
    </source>
</evidence>
<dbReference type="RefSeq" id="WP_237977713.1">
    <property type="nucleotide sequence ID" value="NZ_JAKNCT010000001.1"/>
</dbReference>
<accession>A0ABS9MN61</accession>
<evidence type="ECO:0000256" key="3">
    <source>
        <dbReference type="ARBA" id="ARBA00022553"/>
    </source>
</evidence>
<comment type="catalytic activity">
    <reaction evidence="1">
        <text>ATP + protein L-histidine = ADP + protein N-phospho-L-histidine.</text>
        <dbReference type="EC" id="2.7.13.3"/>
    </reaction>
</comment>
<reference evidence="12 13" key="1">
    <citation type="submission" date="2022-02" db="EMBL/GenBank/DDBJ databases">
        <title>Mesosutterella porci, a novel member of the family Sutterellaceae from pig feces.</title>
        <authorList>
            <person name="Wylensek D."/>
            <person name="Clavel T."/>
        </authorList>
    </citation>
    <scope>NUCLEOTIDE SEQUENCE [LARGE SCALE GENOMIC DNA]</scope>
    <source>
        <strain evidence="13">oilRF-744-wt-GAM-9</strain>
    </source>
</reference>
<dbReference type="PANTHER" id="PTHR43065">
    <property type="entry name" value="SENSOR HISTIDINE KINASE"/>
    <property type="match status" value="1"/>
</dbReference>
<dbReference type="PRINTS" id="PR00344">
    <property type="entry name" value="BCTRLSENSOR"/>
</dbReference>
<dbReference type="Pfam" id="PF02518">
    <property type="entry name" value="HATPase_c"/>
    <property type="match status" value="1"/>
</dbReference>
<evidence type="ECO:0000256" key="6">
    <source>
        <dbReference type="ARBA" id="ARBA00022777"/>
    </source>
</evidence>
<evidence type="ECO:0000256" key="8">
    <source>
        <dbReference type="ARBA" id="ARBA00023012"/>
    </source>
</evidence>
<dbReference type="Pfam" id="PF12974">
    <property type="entry name" value="Phosphonate-bd"/>
    <property type="match status" value="1"/>
</dbReference>
<dbReference type="InterPro" id="IPR036890">
    <property type="entry name" value="HATPase_C_sf"/>
</dbReference>
<name>A0ABS9MN61_9BURK</name>
<organism evidence="12 13">
    <name type="scientific">Mesosutterella porci</name>
    <dbReference type="NCBI Taxonomy" id="2915351"/>
    <lineage>
        <taxon>Bacteria</taxon>
        <taxon>Pseudomonadati</taxon>
        <taxon>Pseudomonadota</taxon>
        <taxon>Betaproteobacteria</taxon>
        <taxon>Burkholderiales</taxon>
        <taxon>Sutterellaceae</taxon>
        <taxon>Mesosutterella</taxon>
    </lineage>
</organism>
<dbReference type="PANTHER" id="PTHR43065:SF10">
    <property type="entry name" value="PEROXIDE STRESS-ACTIVATED HISTIDINE KINASE MAK3"/>
    <property type="match status" value="1"/>
</dbReference>